<dbReference type="GO" id="GO:0009882">
    <property type="term" value="F:blue light photoreceptor activity"/>
    <property type="evidence" value="ECO:0007669"/>
    <property type="project" value="InterPro"/>
</dbReference>
<dbReference type="PROSITE" id="PS50925">
    <property type="entry name" value="BLUF"/>
    <property type="match status" value="1"/>
</dbReference>
<evidence type="ECO:0000259" key="1">
    <source>
        <dbReference type="PROSITE" id="PS50925"/>
    </source>
</evidence>
<evidence type="ECO:0000313" key="3">
    <source>
        <dbReference type="Proteomes" id="UP000275777"/>
    </source>
</evidence>
<gene>
    <name evidence="2" type="primary">ycgF</name>
    <name evidence="2" type="ORF">NCTC9695_04911</name>
</gene>
<feature type="domain" description="BLUF" evidence="1">
    <location>
        <begin position="3"/>
        <end position="94"/>
    </location>
</feature>
<accession>A0A3S4IA59</accession>
<dbReference type="Pfam" id="PF04940">
    <property type="entry name" value="BLUF"/>
    <property type="match status" value="1"/>
</dbReference>
<protein>
    <submittedName>
        <fullName evidence="2">Blue light- and temperature-regulated antirepressor YcgF</fullName>
    </submittedName>
</protein>
<dbReference type="AlphaFoldDB" id="A0A3S4IA59"/>
<reference evidence="2 3" key="1">
    <citation type="submission" date="2018-12" db="EMBL/GenBank/DDBJ databases">
        <authorList>
            <consortium name="Pathogen Informatics"/>
        </authorList>
    </citation>
    <scope>NUCLEOTIDE SEQUENCE [LARGE SCALE GENOMIC DNA]</scope>
    <source>
        <strain evidence="2 3">NCTC9695</strain>
    </source>
</reference>
<organism evidence="2 3">
    <name type="scientific">Chromobacterium violaceum</name>
    <dbReference type="NCBI Taxonomy" id="536"/>
    <lineage>
        <taxon>Bacteria</taxon>
        <taxon>Pseudomonadati</taxon>
        <taxon>Pseudomonadota</taxon>
        <taxon>Betaproteobacteria</taxon>
        <taxon>Neisseriales</taxon>
        <taxon>Chromobacteriaceae</taxon>
        <taxon>Chromobacterium</taxon>
    </lineage>
</organism>
<proteinExistence type="predicted"/>
<sequence length="160" mass="17823">MALQHLIYVSTARRELDNADLEALLESCVRHNLRNDISGVLLYGPGNFIQVLEGEADAVAETYQRILDDPRHHNLIEILLENIERRSFAEWRMASPASTTRPSASSRASWTSMVPTSNPNCWRNALAGDEHAADFPRALPLTAIRSSRPQDGADFVIIDA</sequence>
<name>A0A3S4IA59_CHRVL</name>
<dbReference type="SUPFAM" id="SSF54975">
    <property type="entry name" value="Acylphosphatase/BLUF domain-like"/>
    <property type="match status" value="1"/>
</dbReference>
<dbReference type="InterPro" id="IPR036046">
    <property type="entry name" value="Acylphosphatase-like_dom_sf"/>
</dbReference>
<dbReference type="GO" id="GO:0071949">
    <property type="term" value="F:FAD binding"/>
    <property type="evidence" value="ECO:0007669"/>
    <property type="project" value="InterPro"/>
</dbReference>
<dbReference type="EMBL" id="LR134182">
    <property type="protein sequence ID" value="VEB44421.1"/>
    <property type="molecule type" value="Genomic_DNA"/>
</dbReference>
<dbReference type="Proteomes" id="UP000275777">
    <property type="component" value="Chromosome"/>
</dbReference>
<dbReference type="InterPro" id="IPR007024">
    <property type="entry name" value="BLUF_domain"/>
</dbReference>
<evidence type="ECO:0000313" key="2">
    <source>
        <dbReference type="EMBL" id="VEB44421.1"/>
    </source>
</evidence>
<dbReference type="Gene3D" id="3.30.70.100">
    <property type="match status" value="1"/>
</dbReference>
<dbReference type="SMART" id="SM01034">
    <property type="entry name" value="BLUF"/>
    <property type="match status" value="1"/>
</dbReference>